<protein>
    <recommendedName>
        <fullName evidence="3">Centromere protein X</fullName>
    </recommendedName>
</protein>
<keyword evidence="5" id="KW-0238">DNA-binding</keyword>
<dbReference type="AlphaFoldDB" id="A0A131YH45"/>
<dbReference type="GO" id="GO:0006281">
    <property type="term" value="P:DNA repair"/>
    <property type="evidence" value="ECO:0007669"/>
    <property type="project" value="UniProtKB-KW"/>
</dbReference>
<dbReference type="PANTHER" id="PTHR28680">
    <property type="entry name" value="CENTROMERE PROTEIN X"/>
    <property type="match status" value="1"/>
</dbReference>
<dbReference type="EMBL" id="GEDV01010735">
    <property type="protein sequence ID" value="JAP77822.1"/>
    <property type="molecule type" value="Transcribed_RNA"/>
</dbReference>
<dbReference type="GO" id="GO:0000712">
    <property type="term" value="P:resolution of meiotic recombination intermediates"/>
    <property type="evidence" value="ECO:0007669"/>
    <property type="project" value="TreeGrafter"/>
</dbReference>
<dbReference type="Gene3D" id="1.20.5.4980">
    <property type="match status" value="1"/>
</dbReference>
<dbReference type="GO" id="GO:0071821">
    <property type="term" value="C:FANCM-MHF complex"/>
    <property type="evidence" value="ECO:0007669"/>
    <property type="project" value="TreeGrafter"/>
</dbReference>
<dbReference type="Gene3D" id="6.10.130.30">
    <property type="match status" value="1"/>
</dbReference>
<keyword evidence="6" id="KW-0234">DNA repair</keyword>
<dbReference type="CDD" id="cd22921">
    <property type="entry name" value="HFD_CENP-X"/>
    <property type="match status" value="1"/>
</dbReference>
<evidence type="ECO:0000256" key="3">
    <source>
        <dbReference type="ARBA" id="ARBA00016388"/>
    </source>
</evidence>
<evidence type="ECO:0000313" key="9">
    <source>
        <dbReference type="EMBL" id="JAP77822.1"/>
    </source>
</evidence>
<comment type="subunit">
    <text evidence="8">Heterodimer with CENPX, sometimes called MHF; this interaction stabilizes both partners. MHF heterodimers can assemble to form tetrameric structures. MHF also coassemble with CENPT-CENPW heterodimers at centromeres to form the tetrameric CENP-T-W-S-X complex. Forms a discrete complex with FANCM and CENPX, called FANCM-MHF; this interaction, probably mediated by direct binding between CENPS and FANCM, leads to synergistic activation of double-stranded DNA binding and strongly stimulates FANCM-mediated DNA remodeling. Recruited by FANCM to the Fanconi anemia (FA) core complex, which consists of CENPS, CENPX, FANCA, FANCB, FANCC, FANCE, FANCF, FANCG, FANCL, FANCM, FAAP24 and FAAP100. The FA core complex associates with Bloom syndrome (BLM) complex, which consists of at least BLM, DNA topoisomerase 3-alpha (TOP3A), RMI1/BLAP75, RPA1/RPA70 and RPA2/RPA32. The super complex between FA and BLM is called BRAFT.</text>
</comment>
<evidence type="ECO:0000256" key="2">
    <source>
        <dbReference type="ARBA" id="ARBA00009359"/>
    </source>
</evidence>
<organism evidence="9">
    <name type="scientific">Rhipicephalus appendiculatus</name>
    <name type="common">Brown ear tick</name>
    <dbReference type="NCBI Taxonomy" id="34631"/>
    <lineage>
        <taxon>Eukaryota</taxon>
        <taxon>Metazoa</taxon>
        <taxon>Ecdysozoa</taxon>
        <taxon>Arthropoda</taxon>
        <taxon>Chelicerata</taxon>
        <taxon>Arachnida</taxon>
        <taxon>Acari</taxon>
        <taxon>Parasitiformes</taxon>
        <taxon>Ixodida</taxon>
        <taxon>Ixodoidea</taxon>
        <taxon>Ixodidae</taxon>
        <taxon>Rhipicephalinae</taxon>
        <taxon>Rhipicephalus</taxon>
        <taxon>Rhipicephalus</taxon>
    </lineage>
</organism>
<dbReference type="GO" id="GO:0043240">
    <property type="term" value="C:Fanconi anaemia nuclear complex"/>
    <property type="evidence" value="ECO:0007669"/>
    <property type="project" value="TreeGrafter"/>
</dbReference>
<dbReference type="SUPFAM" id="SSF47113">
    <property type="entry name" value="Histone-fold"/>
    <property type="match status" value="1"/>
</dbReference>
<dbReference type="GO" id="GO:0031297">
    <property type="term" value="P:replication fork processing"/>
    <property type="evidence" value="ECO:0007669"/>
    <property type="project" value="TreeGrafter"/>
</dbReference>
<dbReference type="InterPro" id="IPR018552">
    <property type="entry name" value="CENP-X"/>
</dbReference>
<evidence type="ECO:0000256" key="1">
    <source>
        <dbReference type="ARBA" id="ARBA00004123"/>
    </source>
</evidence>
<reference evidence="9" key="1">
    <citation type="journal article" date="2016" name="Ticks Tick Borne Dis.">
        <title>De novo assembly and annotation of the salivary gland transcriptome of Rhipicephalus appendiculatus male and female ticks during blood feeding.</title>
        <authorList>
            <person name="de Castro M.H."/>
            <person name="de Klerk D."/>
            <person name="Pienaar R."/>
            <person name="Latif A.A."/>
            <person name="Rees D.J."/>
            <person name="Mans B.J."/>
        </authorList>
    </citation>
    <scope>NUCLEOTIDE SEQUENCE</scope>
    <source>
        <tissue evidence="9">Salivary glands</tissue>
    </source>
</reference>
<evidence type="ECO:0000256" key="7">
    <source>
        <dbReference type="ARBA" id="ARBA00023242"/>
    </source>
</evidence>
<keyword evidence="7" id="KW-0539">Nucleus</keyword>
<evidence type="ECO:0000256" key="6">
    <source>
        <dbReference type="ARBA" id="ARBA00023204"/>
    </source>
</evidence>
<dbReference type="InterPro" id="IPR009072">
    <property type="entry name" value="Histone-fold"/>
</dbReference>
<evidence type="ECO:0000256" key="4">
    <source>
        <dbReference type="ARBA" id="ARBA00022763"/>
    </source>
</evidence>
<dbReference type="GO" id="GO:0051382">
    <property type="term" value="P:kinetochore assembly"/>
    <property type="evidence" value="ECO:0007669"/>
    <property type="project" value="InterPro"/>
</dbReference>
<comment type="subcellular location">
    <subcellularLocation>
        <location evidence="1">Nucleus</location>
    </subcellularLocation>
</comment>
<comment type="similarity">
    <text evidence="2">Belongs to the CENP-X/MHF2 family.</text>
</comment>
<proteinExistence type="inferred from homology"/>
<name>A0A131YH45_RHIAP</name>
<evidence type="ECO:0000256" key="8">
    <source>
        <dbReference type="ARBA" id="ARBA00047146"/>
    </source>
</evidence>
<accession>A0A131YH45</accession>
<evidence type="ECO:0000256" key="5">
    <source>
        <dbReference type="ARBA" id="ARBA00023125"/>
    </source>
</evidence>
<dbReference type="Pfam" id="PF09415">
    <property type="entry name" value="CENP-X"/>
    <property type="match status" value="1"/>
</dbReference>
<keyword evidence="4" id="KW-0227">DNA damage</keyword>
<dbReference type="GO" id="GO:0046982">
    <property type="term" value="F:protein heterodimerization activity"/>
    <property type="evidence" value="ECO:0007669"/>
    <property type="project" value="InterPro"/>
</dbReference>
<dbReference type="GO" id="GO:0003677">
    <property type="term" value="F:DNA binding"/>
    <property type="evidence" value="ECO:0007669"/>
    <property type="project" value="UniProtKB-KW"/>
</dbReference>
<sequence length="116" mass="12948">MAASAKAGSSKQTSKDEVDDELVELLDDNAEVEHDDSVMQTTTFKAKTIQELMKLNFEDDKIRISADAVKLLAELFRVLTMEAVHRATDQAKVQCDSVVTTEHLEKILPQLVLDFP</sequence>
<dbReference type="PANTHER" id="PTHR28680:SF1">
    <property type="entry name" value="CENTROMERE PROTEIN X"/>
    <property type="match status" value="1"/>
</dbReference>